<accession>A0A0E9RZS7</accession>
<protein>
    <submittedName>
        <fullName evidence="1">Uncharacterized protein</fullName>
    </submittedName>
</protein>
<evidence type="ECO:0000313" key="1">
    <source>
        <dbReference type="EMBL" id="JAH33875.1"/>
    </source>
</evidence>
<reference evidence="1" key="2">
    <citation type="journal article" date="2015" name="Fish Shellfish Immunol.">
        <title>Early steps in the European eel (Anguilla anguilla)-Vibrio vulnificus interaction in the gills: Role of the RtxA13 toxin.</title>
        <authorList>
            <person name="Callol A."/>
            <person name="Pajuelo D."/>
            <person name="Ebbesson L."/>
            <person name="Teles M."/>
            <person name="MacKenzie S."/>
            <person name="Amaro C."/>
        </authorList>
    </citation>
    <scope>NUCLEOTIDE SEQUENCE</scope>
</reference>
<dbReference type="AlphaFoldDB" id="A0A0E9RZS7"/>
<name>A0A0E9RZS7_ANGAN</name>
<sequence length="61" mass="6628">MGLLQPCPSLHGHGLLQPCSSPAHSLTQPGVPDLSPGSSKLHYTERNNLVFEYSCWLSPQL</sequence>
<proteinExistence type="predicted"/>
<organism evidence="1">
    <name type="scientific">Anguilla anguilla</name>
    <name type="common">European freshwater eel</name>
    <name type="synonym">Muraena anguilla</name>
    <dbReference type="NCBI Taxonomy" id="7936"/>
    <lineage>
        <taxon>Eukaryota</taxon>
        <taxon>Metazoa</taxon>
        <taxon>Chordata</taxon>
        <taxon>Craniata</taxon>
        <taxon>Vertebrata</taxon>
        <taxon>Euteleostomi</taxon>
        <taxon>Actinopterygii</taxon>
        <taxon>Neopterygii</taxon>
        <taxon>Teleostei</taxon>
        <taxon>Anguilliformes</taxon>
        <taxon>Anguillidae</taxon>
        <taxon>Anguilla</taxon>
    </lineage>
</organism>
<dbReference type="EMBL" id="GBXM01074702">
    <property type="protein sequence ID" value="JAH33875.1"/>
    <property type="molecule type" value="Transcribed_RNA"/>
</dbReference>
<reference evidence="1" key="1">
    <citation type="submission" date="2014-11" db="EMBL/GenBank/DDBJ databases">
        <authorList>
            <person name="Amaro Gonzalez C."/>
        </authorList>
    </citation>
    <scope>NUCLEOTIDE SEQUENCE</scope>
</reference>